<feature type="domain" description="Bifunctional inhibitor/plant lipid transfer protein/seed storage helical" evidence="3">
    <location>
        <begin position="52"/>
        <end position="138"/>
    </location>
</feature>
<dbReference type="EMBL" id="CM018041">
    <property type="protein sequence ID" value="KAA8533858.1"/>
    <property type="molecule type" value="Genomic_DNA"/>
</dbReference>
<sequence>MGSKSSVSAALFLSVNLLCFALVSSCNTCTSPSRPNPNPTTPTPGTNQPLSCPRDALKLGVCANLLGGLVGVVIGTPPTTPCCSLIAGLVDLEAALCLCTAIKANVLGINLNIPLSLSLILTACGNTVPAGGGGQGTFVALTKVKKRRLRDRRRAVAIDPAAISKKIKGLKGFLVLRFKTKILSSTPDDLNISLLTVKVFLVGGHIDQSSLQERCSVGFLKECME</sequence>
<evidence type="ECO:0000259" key="3">
    <source>
        <dbReference type="SMART" id="SM00499"/>
    </source>
</evidence>
<evidence type="ECO:0000313" key="5">
    <source>
        <dbReference type="Proteomes" id="UP000325577"/>
    </source>
</evidence>
<keyword evidence="2" id="KW-0732">Signal</keyword>
<dbReference type="PANTHER" id="PTHR31731">
    <property type="match status" value="1"/>
</dbReference>
<evidence type="ECO:0000256" key="2">
    <source>
        <dbReference type="SAM" id="SignalP"/>
    </source>
</evidence>
<dbReference type="AlphaFoldDB" id="A0A5J5AU23"/>
<feature type="chain" id="PRO_5023922564" description="Bifunctional inhibitor/plant lipid transfer protein/seed storage helical domain-containing protein" evidence="2">
    <location>
        <begin position="26"/>
        <end position="225"/>
    </location>
</feature>
<dbReference type="InterPro" id="IPR051636">
    <property type="entry name" value="Plant_LTP/defense-related"/>
</dbReference>
<keyword evidence="5" id="KW-1185">Reference proteome</keyword>
<dbReference type="CDD" id="cd01958">
    <property type="entry name" value="HPS_like"/>
    <property type="match status" value="1"/>
</dbReference>
<evidence type="ECO:0000256" key="1">
    <source>
        <dbReference type="SAM" id="MobiDB-lite"/>
    </source>
</evidence>
<protein>
    <recommendedName>
        <fullName evidence="3">Bifunctional inhibitor/plant lipid transfer protein/seed storage helical domain-containing protein</fullName>
    </recommendedName>
</protein>
<name>A0A5J5AU23_9ASTE</name>
<dbReference type="PROSITE" id="PS51257">
    <property type="entry name" value="PROKAR_LIPOPROTEIN"/>
    <property type="match status" value="1"/>
</dbReference>
<accession>A0A5J5AU23</accession>
<dbReference type="Pfam" id="PF14547">
    <property type="entry name" value="Hydrophob_seed"/>
    <property type="match status" value="1"/>
</dbReference>
<dbReference type="InterPro" id="IPR027923">
    <property type="entry name" value="Hydrophob_seed_dom"/>
</dbReference>
<reference evidence="4 5" key="1">
    <citation type="submission" date="2019-09" db="EMBL/GenBank/DDBJ databases">
        <title>A chromosome-level genome assembly of the Chinese tupelo Nyssa sinensis.</title>
        <authorList>
            <person name="Yang X."/>
            <person name="Kang M."/>
            <person name="Yang Y."/>
            <person name="Xiong H."/>
            <person name="Wang M."/>
            <person name="Zhang Z."/>
            <person name="Wang Z."/>
            <person name="Wu H."/>
            <person name="Ma T."/>
            <person name="Liu J."/>
            <person name="Xi Z."/>
        </authorList>
    </citation>
    <scope>NUCLEOTIDE SEQUENCE [LARGE SCALE GENOMIC DNA]</scope>
    <source>
        <strain evidence="4">J267</strain>
        <tissue evidence="4">Leaf</tissue>
    </source>
</reference>
<gene>
    <name evidence="4" type="ORF">F0562_031375</name>
</gene>
<dbReference type="InterPro" id="IPR016140">
    <property type="entry name" value="Bifunc_inhib/LTP/seed_store"/>
</dbReference>
<dbReference type="SUPFAM" id="SSF47699">
    <property type="entry name" value="Bifunctional inhibitor/lipid-transfer protein/seed storage 2S albumin"/>
    <property type="match status" value="1"/>
</dbReference>
<evidence type="ECO:0000313" key="4">
    <source>
        <dbReference type="EMBL" id="KAA8533858.1"/>
    </source>
</evidence>
<dbReference type="Proteomes" id="UP000325577">
    <property type="component" value="Linkage Group LG18"/>
</dbReference>
<organism evidence="4 5">
    <name type="scientific">Nyssa sinensis</name>
    <dbReference type="NCBI Taxonomy" id="561372"/>
    <lineage>
        <taxon>Eukaryota</taxon>
        <taxon>Viridiplantae</taxon>
        <taxon>Streptophyta</taxon>
        <taxon>Embryophyta</taxon>
        <taxon>Tracheophyta</taxon>
        <taxon>Spermatophyta</taxon>
        <taxon>Magnoliopsida</taxon>
        <taxon>eudicotyledons</taxon>
        <taxon>Gunneridae</taxon>
        <taxon>Pentapetalae</taxon>
        <taxon>asterids</taxon>
        <taxon>Cornales</taxon>
        <taxon>Nyssaceae</taxon>
        <taxon>Nyssa</taxon>
    </lineage>
</organism>
<feature type="region of interest" description="Disordered" evidence="1">
    <location>
        <begin position="30"/>
        <end position="49"/>
    </location>
</feature>
<feature type="signal peptide" evidence="2">
    <location>
        <begin position="1"/>
        <end position="25"/>
    </location>
</feature>
<dbReference type="SMART" id="SM00499">
    <property type="entry name" value="AAI"/>
    <property type="match status" value="1"/>
</dbReference>
<dbReference type="InterPro" id="IPR036312">
    <property type="entry name" value="Bifun_inhib/LTP/seed_sf"/>
</dbReference>
<dbReference type="Gene3D" id="1.10.110.10">
    <property type="entry name" value="Plant lipid-transfer and hydrophobic proteins"/>
    <property type="match status" value="1"/>
</dbReference>
<proteinExistence type="predicted"/>